<comment type="caution">
    <text evidence="7">The sequence shown here is derived from an EMBL/GenBank/DDBJ whole genome shotgun (WGS) entry which is preliminary data.</text>
</comment>
<keyword evidence="2" id="KW-0964">Secreted</keyword>
<feature type="domain" description="Gram-positive cocci surface proteins LPxTG" evidence="6">
    <location>
        <begin position="22"/>
        <end position="57"/>
    </location>
</feature>
<evidence type="ECO:0000256" key="1">
    <source>
        <dbReference type="ARBA" id="ARBA00022512"/>
    </source>
</evidence>
<dbReference type="RefSeq" id="WP_161349258.1">
    <property type="nucleotide sequence ID" value="NZ_BAAAXM010000014.1"/>
</dbReference>
<feature type="transmembrane region" description="Helical" evidence="5">
    <location>
        <begin position="35"/>
        <end position="53"/>
    </location>
</feature>
<name>A0AAW8T1S5_9ENTE</name>
<evidence type="ECO:0000256" key="2">
    <source>
        <dbReference type="ARBA" id="ARBA00022525"/>
    </source>
</evidence>
<keyword evidence="1" id="KW-0134">Cell wall</keyword>
<dbReference type="Pfam" id="PF00746">
    <property type="entry name" value="Gram_pos_anchor"/>
    <property type="match status" value="1"/>
</dbReference>
<gene>
    <name evidence="7" type="ORF">P7D78_09510</name>
</gene>
<dbReference type="NCBIfam" id="TIGR01167">
    <property type="entry name" value="LPXTG_anchor"/>
    <property type="match status" value="1"/>
</dbReference>
<keyword evidence="3" id="KW-0732">Signal</keyword>
<evidence type="ECO:0000256" key="3">
    <source>
        <dbReference type="ARBA" id="ARBA00022729"/>
    </source>
</evidence>
<dbReference type="AlphaFoldDB" id="A0AAW8T1S5"/>
<sequence>MFVQASISPPIHPNQTPSVYIKQAELPKTNEQTSSILTIIGGACIFLFTALFLNKKKI</sequence>
<dbReference type="EMBL" id="JARPXM010000008">
    <property type="protein sequence ID" value="MDT2538362.1"/>
    <property type="molecule type" value="Genomic_DNA"/>
</dbReference>
<evidence type="ECO:0000256" key="5">
    <source>
        <dbReference type="SAM" id="Phobius"/>
    </source>
</evidence>
<keyword evidence="4" id="KW-0572">Peptidoglycan-anchor</keyword>
<proteinExistence type="predicted"/>
<evidence type="ECO:0000313" key="8">
    <source>
        <dbReference type="Proteomes" id="UP001249240"/>
    </source>
</evidence>
<organism evidence="7 8">
    <name type="scientific">Enterococcus raffinosus</name>
    <dbReference type="NCBI Taxonomy" id="71452"/>
    <lineage>
        <taxon>Bacteria</taxon>
        <taxon>Bacillati</taxon>
        <taxon>Bacillota</taxon>
        <taxon>Bacilli</taxon>
        <taxon>Lactobacillales</taxon>
        <taxon>Enterococcaceae</taxon>
        <taxon>Enterococcus</taxon>
    </lineage>
</organism>
<evidence type="ECO:0000313" key="7">
    <source>
        <dbReference type="EMBL" id="MDT2538362.1"/>
    </source>
</evidence>
<reference evidence="7" key="1">
    <citation type="submission" date="2023-03" db="EMBL/GenBank/DDBJ databases">
        <authorList>
            <person name="Shen W."/>
            <person name="Cai J."/>
        </authorList>
    </citation>
    <scope>NUCLEOTIDE SEQUENCE</scope>
    <source>
        <strain evidence="7">B646-2</strain>
    </source>
</reference>
<keyword evidence="5" id="KW-0812">Transmembrane</keyword>
<evidence type="ECO:0000256" key="4">
    <source>
        <dbReference type="ARBA" id="ARBA00023088"/>
    </source>
</evidence>
<protein>
    <submittedName>
        <fullName evidence="7">LPXTG cell wall anchor domain-containing protein</fullName>
    </submittedName>
</protein>
<accession>A0AAW8T1S5</accession>
<keyword evidence="5" id="KW-0472">Membrane</keyword>
<dbReference type="InterPro" id="IPR019931">
    <property type="entry name" value="LPXTG_anchor"/>
</dbReference>
<keyword evidence="5" id="KW-1133">Transmembrane helix</keyword>
<evidence type="ECO:0000259" key="6">
    <source>
        <dbReference type="Pfam" id="PF00746"/>
    </source>
</evidence>
<dbReference type="Proteomes" id="UP001249240">
    <property type="component" value="Unassembled WGS sequence"/>
</dbReference>